<sequence>MDATTTMAAPAALPKPTTRQTATAALASLFGWGLDLFDLFILLYVAPVVGALFFPADKPMLSLAGAYASFAVTLLIRPLGSALFGTYADRFGRRRALMVAVMGVGLSTAAFGLLPTVGQIGWLATAIFLAFRLIQGIFVGGVVAASHTIGTESVPERWRGLMSGSVGGGGAAIGGLLASLVFSIVSLLAPGEAFAAWGWRVMFFSGLLTSVVGLILFRNLEESPIFRQLQADKAARRGETPVVASPVRALFSAEHARNFVLAVLLSFGGGAAYYLTSGYLPTVLKLVNGLPNATASLMLIGASVAAAIGACGMGELSQHIGRRRCFLLMGAVRLVAFPVLFLALGQATDAVTIGICALLLAFVANASYGPLLIFLNETFPTALRATGTGLSWNIGFALGGMLPTLVSLTADGPGQITMVLAIFSTVVTLVYLVGAFLMPETRGNLDRG</sequence>
<dbReference type="PROSITE" id="PS00217">
    <property type="entry name" value="SUGAR_TRANSPORT_2"/>
    <property type="match status" value="1"/>
</dbReference>
<keyword evidence="3" id="KW-1003">Cell membrane</keyword>
<evidence type="ECO:0000313" key="10">
    <source>
        <dbReference type="Proteomes" id="UP000410984"/>
    </source>
</evidence>
<dbReference type="PANTHER" id="PTHR43045">
    <property type="entry name" value="SHIKIMATE TRANSPORTER"/>
    <property type="match status" value="1"/>
</dbReference>
<dbReference type="Gene3D" id="1.20.1250.20">
    <property type="entry name" value="MFS general substrate transporter like domains"/>
    <property type="match status" value="2"/>
</dbReference>
<reference evidence="9 10" key="1">
    <citation type="submission" date="2019-06" db="EMBL/GenBank/DDBJ databases">
        <authorList>
            <person name="Rodrigo-Torres L."/>
            <person name="Arahal R. D."/>
            <person name="Lucena T."/>
        </authorList>
    </citation>
    <scope>NUCLEOTIDE SEQUENCE [LARGE SCALE GENOMIC DNA]</scope>
    <source>
        <strain evidence="9 10">SB0023/3</strain>
    </source>
</reference>
<dbReference type="InterPro" id="IPR020846">
    <property type="entry name" value="MFS_dom"/>
</dbReference>
<feature type="domain" description="Major facilitator superfamily (MFS) profile" evidence="8">
    <location>
        <begin position="24"/>
        <end position="442"/>
    </location>
</feature>
<evidence type="ECO:0000313" key="9">
    <source>
        <dbReference type="EMBL" id="VUD70474.1"/>
    </source>
</evidence>
<feature type="transmembrane region" description="Helical" evidence="7">
    <location>
        <begin position="387"/>
        <end position="410"/>
    </location>
</feature>
<feature type="transmembrane region" description="Helical" evidence="7">
    <location>
        <begin position="166"/>
        <end position="188"/>
    </location>
</feature>
<dbReference type="InterPro" id="IPR005828">
    <property type="entry name" value="MFS_sugar_transport-like"/>
</dbReference>
<dbReference type="RefSeq" id="WP_142582050.1">
    <property type="nucleotide sequence ID" value="NZ_CABFPH010000009.1"/>
</dbReference>
<dbReference type="Proteomes" id="UP000410984">
    <property type="component" value="Unassembled WGS sequence"/>
</dbReference>
<keyword evidence="10" id="KW-1185">Reference proteome</keyword>
<protein>
    <submittedName>
        <fullName evidence="9">Proline/betaine transporter</fullName>
    </submittedName>
</protein>
<evidence type="ECO:0000256" key="3">
    <source>
        <dbReference type="ARBA" id="ARBA00022475"/>
    </source>
</evidence>
<dbReference type="InterPro" id="IPR005829">
    <property type="entry name" value="Sugar_transporter_CS"/>
</dbReference>
<dbReference type="GO" id="GO:0005886">
    <property type="term" value="C:plasma membrane"/>
    <property type="evidence" value="ECO:0007669"/>
    <property type="project" value="UniProtKB-SubCell"/>
</dbReference>
<dbReference type="PROSITE" id="PS50850">
    <property type="entry name" value="MFS"/>
    <property type="match status" value="1"/>
</dbReference>
<evidence type="ECO:0000259" key="8">
    <source>
        <dbReference type="PROSITE" id="PS50850"/>
    </source>
</evidence>
<keyword evidence="4 7" id="KW-0812">Transmembrane</keyword>
<evidence type="ECO:0000256" key="7">
    <source>
        <dbReference type="SAM" id="Phobius"/>
    </source>
</evidence>
<dbReference type="InterPro" id="IPR036259">
    <property type="entry name" value="MFS_trans_sf"/>
</dbReference>
<evidence type="ECO:0000256" key="2">
    <source>
        <dbReference type="ARBA" id="ARBA00022448"/>
    </source>
</evidence>
<dbReference type="Pfam" id="PF00083">
    <property type="entry name" value="Sugar_tr"/>
    <property type="match status" value="1"/>
</dbReference>
<dbReference type="AlphaFoldDB" id="A0A509E9W4"/>
<feature type="transmembrane region" description="Helical" evidence="7">
    <location>
        <begin position="194"/>
        <end position="217"/>
    </location>
</feature>
<feature type="transmembrane region" description="Helical" evidence="7">
    <location>
        <begin position="295"/>
        <end position="313"/>
    </location>
</feature>
<keyword evidence="6 7" id="KW-0472">Membrane</keyword>
<feature type="transmembrane region" description="Helical" evidence="7">
    <location>
        <begin position="325"/>
        <end position="344"/>
    </location>
</feature>
<feature type="transmembrane region" description="Helical" evidence="7">
    <location>
        <begin position="416"/>
        <end position="438"/>
    </location>
</feature>
<feature type="transmembrane region" description="Helical" evidence="7">
    <location>
        <begin position="258"/>
        <end position="275"/>
    </location>
</feature>
<feature type="transmembrane region" description="Helical" evidence="7">
    <location>
        <begin position="120"/>
        <end position="145"/>
    </location>
</feature>
<dbReference type="OrthoDB" id="9784658at2"/>
<dbReference type="EMBL" id="CABFPH010000009">
    <property type="protein sequence ID" value="VUD70474.1"/>
    <property type="molecule type" value="Genomic_DNA"/>
</dbReference>
<proteinExistence type="predicted"/>
<keyword evidence="2" id="KW-0813">Transport</keyword>
<evidence type="ECO:0000256" key="4">
    <source>
        <dbReference type="ARBA" id="ARBA00022692"/>
    </source>
</evidence>
<evidence type="ECO:0000256" key="5">
    <source>
        <dbReference type="ARBA" id="ARBA00022989"/>
    </source>
</evidence>
<dbReference type="SUPFAM" id="SSF103473">
    <property type="entry name" value="MFS general substrate transporter"/>
    <property type="match status" value="1"/>
</dbReference>
<gene>
    <name evidence="9" type="primary">proP_2</name>
    <name evidence="9" type="ORF">MET9862_01043</name>
</gene>
<dbReference type="GO" id="GO:0022857">
    <property type="term" value="F:transmembrane transporter activity"/>
    <property type="evidence" value="ECO:0007669"/>
    <property type="project" value="InterPro"/>
</dbReference>
<feature type="transmembrane region" description="Helical" evidence="7">
    <location>
        <begin position="36"/>
        <end position="54"/>
    </location>
</feature>
<feature type="transmembrane region" description="Helical" evidence="7">
    <location>
        <begin position="350"/>
        <end position="375"/>
    </location>
</feature>
<feature type="transmembrane region" description="Helical" evidence="7">
    <location>
        <begin position="96"/>
        <end position="114"/>
    </location>
</feature>
<organism evidence="9 10">
    <name type="scientific">Methylobacterium symbioticum</name>
    <dbReference type="NCBI Taxonomy" id="2584084"/>
    <lineage>
        <taxon>Bacteria</taxon>
        <taxon>Pseudomonadati</taxon>
        <taxon>Pseudomonadota</taxon>
        <taxon>Alphaproteobacteria</taxon>
        <taxon>Hyphomicrobiales</taxon>
        <taxon>Methylobacteriaceae</taxon>
        <taxon>Methylobacterium</taxon>
    </lineage>
</organism>
<comment type="subcellular location">
    <subcellularLocation>
        <location evidence="1">Cell membrane</location>
        <topology evidence="1">Multi-pass membrane protein</topology>
    </subcellularLocation>
</comment>
<keyword evidence="5 7" id="KW-1133">Transmembrane helix</keyword>
<accession>A0A509E9W4</accession>
<feature type="transmembrane region" description="Helical" evidence="7">
    <location>
        <begin position="60"/>
        <end position="84"/>
    </location>
</feature>
<evidence type="ECO:0000256" key="6">
    <source>
        <dbReference type="ARBA" id="ARBA00023136"/>
    </source>
</evidence>
<evidence type="ECO:0000256" key="1">
    <source>
        <dbReference type="ARBA" id="ARBA00004651"/>
    </source>
</evidence>
<dbReference type="PANTHER" id="PTHR43045:SF1">
    <property type="entry name" value="SHIKIMATE TRANSPORTER"/>
    <property type="match status" value="1"/>
</dbReference>
<name>A0A509E9W4_9HYPH</name>